<gene>
    <name evidence="1" type="ORF">ACFQ24_21695</name>
</gene>
<protein>
    <submittedName>
        <fullName evidence="1">Gene transfer agent family protein</fullName>
    </submittedName>
</protein>
<organism evidence="1 2">
    <name type="scientific">Sphingobium olei</name>
    <dbReference type="NCBI Taxonomy" id="420955"/>
    <lineage>
        <taxon>Bacteria</taxon>
        <taxon>Pseudomonadati</taxon>
        <taxon>Pseudomonadota</taxon>
        <taxon>Alphaproteobacteria</taxon>
        <taxon>Sphingomonadales</taxon>
        <taxon>Sphingomonadaceae</taxon>
        <taxon>Sphingobium</taxon>
    </lineage>
</organism>
<dbReference type="InterPro" id="IPR021791">
    <property type="entry name" value="Phage_TAC_11"/>
</dbReference>
<sequence length="102" mass="10604">MSAANPERGEAALEIGGEALALRPTFGALVAAEAEVGPLFALVERAADGRLSLGDLVALFWHCLVDRDRMTREALGEAVVAVGLAKVTPALKAIVQQILAGR</sequence>
<comment type="caution">
    <text evidence="1">The sequence shown here is derived from an EMBL/GenBank/DDBJ whole genome shotgun (WGS) entry which is preliminary data.</text>
</comment>
<dbReference type="Pfam" id="PF11836">
    <property type="entry name" value="Phage_TAC_11"/>
    <property type="match status" value="1"/>
</dbReference>
<evidence type="ECO:0000313" key="1">
    <source>
        <dbReference type="EMBL" id="MFD1107491.1"/>
    </source>
</evidence>
<proteinExistence type="predicted"/>
<evidence type="ECO:0000313" key="2">
    <source>
        <dbReference type="Proteomes" id="UP001597203"/>
    </source>
</evidence>
<dbReference type="Proteomes" id="UP001597203">
    <property type="component" value="Unassembled WGS sequence"/>
</dbReference>
<name>A0ABW3P3K2_9SPHN</name>
<dbReference type="EMBL" id="JBHTLS010000135">
    <property type="protein sequence ID" value="MFD1107491.1"/>
    <property type="molecule type" value="Genomic_DNA"/>
</dbReference>
<reference evidence="2" key="1">
    <citation type="journal article" date="2019" name="Int. J. Syst. Evol. Microbiol.">
        <title>The Global Catalogue of Microorganisms (GCM) 10K type strain sequencing project: providing services to taxonomists for standard genome sequencing and annotation.</title>
        <authorList>
            <consortium name="The Broad Institute Genomics Platform"/>
            <consortium name="The Broad Institute Genome Sequencing Center for Infectious Disease"/>
            <person name="Wu L."/>
            <person name="Ma J."/>
        </authorList>
    </citation>
    <scope>NUCLEOTIDE SEQUENCE [LARGE SCALE GENOMIC DNA]</scope>
    <source>
        <strain evidence="2">CCUG 54329</strain>
    </source>
</reference>
<dbReference type="RefSeq" id="WP_380915089.1">
    <property type="nucleotide sequence ID" value="NZ_JBHTLS010000135.1"/>
</dbReference>
<accession>A0ABW3P3K2</accession>
<keyword evidence="2" id="KW-1185">Reference proteome</keyword>